<dbReference type="SUPFAM" id="SSF51735">
    <property type="entry name" value="NAD(P)-binding Rossmann-fold domains"/>
    <property type="match status" value="1"/>
</dbReference>
<evidence type="ECO:0000256" key="1">
    <source>
        <dbReference type="ARBA" id="ARBA00006328"/>
    </source>
</evidence>
<dbReference type="PANTHER" id="PTHR42748:SF10">
    <property type="entry name" value="NMRA-LIKE DOMAIN-CONTAINING PROTEIN"/>
    <property type="match status" value="1"/>
</dbReference>
<evidence type="ECO:0000313" key="5">
    <source>
        <dbReference type="Ensembl" id="ENSLAFP00000000459.4"/>
    </source>
</evidence>
<dbReference type="Gene3D" id="3.90.25.10">
    <property type="entry name" value="UDP-galactose 4-epimerase, domain 1"/>
    <property type="match status" value="1"/>
</dbReference>
<reference evidence="5 6" key="1">
    <citation type="submission" date="2009-06" db="EMBL/GenBank/DDBJ databases">
        <title>The Genome Sequence of Loxodonta africana (African elephant).</title>
        <authorList>
            <person name="Di Palma F."/>
            <person name="Heiman D."/>
            <person name="Young S."/>
            <person name="Johnson J."/>
            <person name="Lander E.S."/>
            <person name="Lindblad-Toh K."/>
        </authorList>
    </citation>
    <scope>NUCLEOTIDE SEQUENCE [LARGE SCALE GENOMIC DNA]</scope>
    <source>
        <strain evidence="5 6">Isolate ISIS603380</strain>
    </source>
</reference>
<dbReference type="STRING" id="9785.ENSLAFP00000000459"/>
<dbReference type="Gene3D" id="3.40.50.720">
    <property type="entry name" value="NAD(P)-binding Rossmann-like Domain"/>
    <property type="match status" value="1"/>
</dbReference>
<dbReference type="Proteomes" id="UP000007646">
    <property type="component" value="Unassembled WGS sequence"/>
</dbReference>
<organism evidence="5 6">
    <name type="scientific">Loxodonta africana</name>
    <name type="common">African elephant</name>
    <dbReference type="NCBI Taxonomy" id="9785"/>
    <lineage>
        <taxon>Eukaryota</taxon>
        <taxon>Metazoa</taxon>
        <taxon>Chordata</taxon>
        <taxon>Craniata</taxon>
        <taxon>Vertebrata</taxon>
        <taxon>Euteleostomi</taxon>
        <taxon>Mammalia</taxon>
        <taxon>Eutheria</taxon>
        <taxon>Afrotheria</taxon>
        <taxon>Proboscidea</taxon>
        <taxon>Elephantidae</taxon>
        <taxon>Loxodonta</taxon>
    </lineage>
</organism>
<sequence>CLSKHLSSSLHPVGAQGGSVAKAILESKNFAVRAVTRDVTQPKALVLQDLGAKVVKGDLNDEASVEAALKDAYGTFVVTNFWEHFSKEKEVLRERGWPSVCPQGRLVADVAKHLGLQHMVFSGLENIKRLSGGKLEVPHFDGKGEVGEFFWSVSIPMTSVCVAAYYENFLLLWKPVKAADRDYYTLALPMGDIPKHGISVADVGAVASGIFNSPEEFLGKAAGLSAEALTIQQYADVLSKILGKDVCNAKITPEAYEKLGLPGAEDIANMCRFYCTKPDRDVKLTHRLNPKVKSFSQFISENQGAFKGV</sequence>
<evidence type="ECO:0000259" key="4">
    <source>
        <dbReference type="Pfam" id="PF05368"/>
    </source>
</evidence>
<protein>
    <recommendedName>
        <fullName evidence="3">NmrA-like family domain-containing protein 1</fullName>
    </recommendedName>
</protein>
<dbReference type="HOGENOM" id="CLU_007383_8_2_1"/>
<dbReference type="CDD" id="cd05251">
    <property type="entry name" value="NmrA_like_SDR_a"/>
    <property type="match status" value="1"/>
</dbReference>
<name>G3SLX5_LOXAF</name>
<dbReference type="FunCoup" id="G3SLX5">
    <property type="interactions" value="332"/>
</dbReference>
<dbReference type="OMA" id="GADCCFL"/>
<dbReference type="eggNOG" id="ENOG502QQEA">
    <property type="taxonomic scope" value="Eukaryota"/>
</dbReference>
<dbReference type="InterPro" id="IPR008030">
    <property type="entry name" value="NmrA-like"/>
</dbReference>
<accession>G3SLX5</accession>
<keyword evidence="2" id="KW-0521">NADP</keyword>
<evidence type="ECO:0000313" key="6">
    <source>
        <dbReference type="Proteomes" id="UP000007646"/>
    </source>
</evidence>
<dbReference type="InterPro" id="IPR036291">
    <property type="entry name" value="NAD(P)-bd_dom_sf"/>
</dbReference>
<reference evidence="5" key="3">
    <citation type="submission" date="2025-09" db="UniProtKB">
        <authorList>
            <consortium name="Ensembl"/>
        </authorList>
    </citation>
    <scope>IDENTIFICATION</scope>
    <source>
        <strain evidence="5">Isolate ISIS603380</strain>
    </source>
</reference>
<dbReference type="InterPro" id="IPR051164">
    <property type="entry name" value="NmrA-like_oxidored"/>
</dbReference>
<evidence type="ECO:0000256" key="3">
    <source>
        <dbReference type="ARBA" id="ARBA00040296"/>
    </source>
</evidence>
<keyword evidence="6" id="KW-1185">Reference proteome</keyword>
<dbReference type="GO" id="GO:0005634">
    <property type="term" value="C:nucleus"/>
    <property type="evidence" value="ECO:0007669"/>
    <property type="project" value="TreeGrafter"/>
</dbReference>
<dbReference type="GeneTree" id="ENSGT00940000163340"/>
<dbReference type="Pfam" id="PF05368">
    <property type="entry name" value="NmrA"/>
    <property type="match status" value="1"/>
</dbReference>
<dbReference type="PANTHER" id="PTHR42748">
    <property type="entry name" value="NITROGEN METABOLITE REPRESSION PROTEIN NMRA FAMILY MEMBER"/>
    <property type="match status" value="1"/>
</dbReference>
<feature type="domain" description="NmrA-like" evidence="4">
    <location>
        <begin position="14"/>
        <end position="274"/>
    </location>
</feature>
<dbReference type="AlphaFoldDB" id="G3SLX5"/>
<dbReference type="InParanoid" id="G3SLX5"/>
<evidence type="ECO:0000256" key="2">
    <source>
        <dbReference type="ARBA" id="ARBA00022857"/>
    </source>
</evidence>
<proteinExistence type="inferred from homology"/>
<comment type="similarity">
    <text evidence="1">Belongs to the NmrA-type oxidoreductase family.</text>
</comment>
<dbReference type="Ensembl" id="ENSLAFT00000000546.4">
    <property type="protein sequence ID" value="ENSLAFP00000000459.4"/>
    <property type="gene ID" value="ENSLAFG00000000547.4"/>
</dbReference>
<reference evidence="5" key="2">
    <citation type="submission" date="2025-08" db="UniProtKB">
        <authorList>
            <consortium name="Ensembl"/>
        </authorList>
    </citation>
    <scope>IDENTIFICATION</scope>
    <source>
        <strain evidence="5">Isolate ISIS603380</strain>
    </source>
</reference>